<dbReference type="EMBL" id="JAKEKT020000026">
    <property type="protein sequence ID" value="KAL1643721.1"/>
    <property type="molecule type" value="Genomic_DNA"/>
</dbReference>
<gene>
    <name evidence="5" type="ORF">SLS58_004736</name>
</gene>
<evidence type="ECO:0000259" key="3">
    <source>
        <dbReference type="Pfam" id="PF08620"/>
    </source>
</evidence>
<dbReference type="InterPro" id="IPR039913">
    <property type="entry name" value="RPAP1/Rba50"/>
</dbReference>
<feature type="compositionally biased region" description="Basic and acidic residues" evidence="2">
    <location>
        <begin position="137"/>
        <end position="149"/>
    </location>
</feature>
<feature type="region of interest" description="Disordered" evidence="2">
    <location>
        <begin position="186"/>
        <end position="295"/>
    </location>
</feature>
<accession>A0ABR3TSU5</accession>
<dbReference type="InterPro" id="IPR013930">
    <property type="entry name" value="RPAP1_N"/>
</dbReference>
<evidence type="ECO:0000256" key="2">
    <source>
        <dbReference type="SAM" id="MobiDB-lite"/>
    </source>
</evidence>
<feature type="compositionally biased region" description="Low complexity" evidence="2">
    <location>
        <begin position="202"/>
        <end position="212"/>
    </location>
</feature>
<proteinExistence type="inferred from homology"/>
<dbReference type="PANTHER" id="PTHR21483">
    <property type="entry name" value="RNA POLYMERASE II-ASSOCIATED PROTEIN 1"/>
    <property type="match status" value="1"/>
</dbReference>
<dbReference type="Pfam" id="PF08620">
    <property type="entry name" value="RPAP1_C"/>
    <property type="match status" value="1"/>
</dbReference>
<feature type="domain" description="RPAP1 N-terminal" evidence="4">
    <location>
        <begin position="141"/>
        <end position="186"/>
    </location>
</feature>
<evidence type="ECO:0008006" key="7">
    <source>
        <dbReference type="Google" id="ProtNLM"/>
    </source>
</evidence>
<dbReference type="Pfam" id="PF08621">
    <property type="entry name" value="RPAP1_N"/>
    <property type="match status" value="1"/>
</dbReference>
<comment type="similarity">
    <text evidence="1">Belongs to the RPAP1 family.</text>
</comment>
<feature type="compositionally biased region" description="Polar residues" evidence="2">
    <location>
        <begin position="190"/>
        <end position="201"/>
    </location>
</feature>
<sequence length="497" mass="54007">MSALGKGERFYVNFDDPERGIIGDSVESAQAHDDALPVFPGLSFVADVKERDTSEVRPPAAPSFKSTSTGFPAHKKRTRVSAFKQQRNAAKDPSGQPRQDSEPAAPPAAPPVPAAPVRENAPSPVPATAKDGVSAEEIERRQIDEDNRKRLAAMTPEEIEAERQELFSSLNPGFIQRLLARANIDEGSNERSFPSATNLPQTETPPSTSTEPKSPKAAKKVTFEEPKAPEPSTDSAGNDMAKDVGVDTGTDPAVDMSKFGAAPEGSLPAAPTIHFPRPSQPPELDPNDPNFLQDLHDKYFPDLAADPQSLLWAAPLPTPGSEADKQSPYHPSLRSLDAKDIRFGFNGAIIPPKVARDMSVSLGLHHHGEAPEAAGYTIPELALLARSKVPAQRCMAFQTLGRILFRLGRGEFGVEGTISVEGPEVLREGHEDELERQNEKDMSMLARGLWECVEEHRVIDTLSEEVNKQSGHLTAKTFAEEALWNWRKGGGRKKRAV</sequence>
<dbReference type="Proteomes" id="UP001521184">
    <property type="component" value="Unassembled WGS sequence"/>
</dbReference>
<evidence type="ECO:0000313" key="6">
    <source>
        <dbReference type="Proteomes" id="UP001521184"/>
    </source>
</evidence>
<comment type="caution">
    <text evidence="5">The sequence shown here is derived from an EMBL/GenBank/DDBJ whole genome shotgun (WGS) entry which is preliminary data.</text>
</comment>
<reference evidence="5 6" key="1">
    <citation type="journal article" date="2023" name="Plant Dis.">
        <title>First Report of Diplodia intermedia Causing Canker and Dieback Diseases on Apple Trees in Canada.</title>
        <authorList>
            <person name="Ellouze W."/>
            <person name="Ilyukhin E."/>
            <person name="Sulman M."/>
            <person name="Ali S."/>
        </authorList>
    </citation>
    <scope>NUCLEOTIDE SEQUENCE [LARGE SCALE GENOMIC DNA]</scope>
    <source>
        <strain evidence="5 6">M45-28</strain>
    </source>
</reference>
<dbReference type="InterPro" id="IPR013929">
    <property type="entry name" value="RPAP1_C"/>
</dbReference>
<evidence type="ECO:0000256" key="1">
    <source>
        <dbReference type="ARBA" id="ARBA00009953"/>
    </source>
</evidence>
<name>A0ABR3TSU5_9PEZI</name>
<evidence type="ECO:0000313" key="5">
    <source>
        <dbReference type="EMBL" id="KAL1643721.1"/>
    </source>
</evidence>
<keyword evidence="6" id="KW-1185">Reference proteome</keyword>
<evidence type="ECO:0000259" key="4">
    <source>
        <dbReference type="Pfam" id="PF08621"/>
    </source>
</evidence>
<protein>
    <recommendedName>
        <fullName evidence="7">Transcription factor</fullName>
    </recommendedName>
</protein>
<feature type="region of interest" description="Disordered" evidence="2">
    <location>
        <begin position="50"/>
        <end position="154"/>
    </location>
</feature>
<dbReference type="PANTHER" id="PTHR21483:SF18">
    <property type="entry name" value="RNA POLYMERASE II-ASSOCIATED PROTEIN 1"/>
    <property type="match status" value="1"/>
</dbReference>
<organism evidence="5 6">
    <name type="scientific">Diplodia intermedia</name>
    <dbReference type="NCBI Taxonomy" id="856260"/>
    <lineage>
        <taxon>Eukaryota</taxon>
        <taxon>Fungi</taxon>
        <taxon>Dikarya</taxon>
        <taxon>Ascomycota</taxon>
        <taxon>Pezizomycotina</taxon>
        <taxon>Dothideomycetes</taxon>
        <taxon>Dothideomycetes incertae sedis</taxon>
        <taxon>Botryosphaeriales</taxon>
        <taxon>Botryosphaeriaceae</taxon>
        <taxon>Diplodia</taxon>
    </lineage>
</organism>
<feature type="compositionally biased region" description="Pro residues" evidence="2">
    <location>
        <begin position="104"/>
        <end position="114"/>
    </location>
</feature>
<feature type="domain" description="RPAP1 C-terminal" evidence="3">
    <location>
        <begin position="340"/>
        <end position="407"/>
    </location>
</feature>